<proteinExistence type="predicted"/>
<evidence type="ECO:0000313" key="2">
    <source>
        <dbReference type="EMBL" id="EGZ18190.1"/>
    </source>
</evidence>
<keyword evidence="3" id="KW-1185">Reference proteome</keyword>
<dbReference type="KEGG" id="psoj:PHYSODRAFT_300960"/>
<name>G4ZJB6_PHYSP</name>
<feature type="transmembrane region" description="Helical" evidence="1">
    <location>
        <begin position="30"/>
        <end position="51"/>
    </location>
</feature>
<dbReference type="GeneID" id="20641923"/>
<dbReference type="OMA" id="YHSEMEG"/>
<organism evidence="2 3">
    <name type="scientific">Phytophthora sojae (strain P6497)</name>
    <name type="common">Soybean stem and root rot agent</name>
    <name type="synonym">Phytophthora megasperma f. sp. glycines</name>
    <dbReference type="NCBI Taxonomy" id="1094619"/>
    <lineage>
        <taxon>Eukaryota</taxon>
        <taxon>Sar</taxon>
        <taxon>Stramenopiles</taxon>
        <taxon>Oomycota</taxon>
        <taxon>Peronosporomycetes</taxon>
        <taxon>Peronosporales</taxon>
        <taxon>Peronosporaceae</taxon>
        <taxon>Phytophthora</taxon>
    </lineage>
</organism>
<protein>
    <submittedName>
        <fullName evidence="2">Uncharacterized protein</fullName>
    </submittedName>
</protein>
<dbReference type="AlphaFoldDB" id="G4ZJB6"/>
<dbReference type="Proteomes" id="UP000002640">
    <property type="component" value="Unassembled WGS sequence"/>
</dbReference>
<accession>G4ZJB6</accession>
<sequence>MYGCGIFMIPAAQYHSEMEGITLSNVYGKLLGVFAYGLLELGSFVALAVVLRRNCGISALYQLGFVLETQMPLVQAKFPLWVVMLLACRVAHFGALARAEQNIRKKSS</sequence>
<dbReference type="InParanoid" id="G4ZJB6"/>
<gene>
    <name evidence="2" type="ORF">PHYSODRAFT_300960</name>
</gene>
<keyword evidence="1" id="KW-1133">Transmembrane helix</keyword>
<dbReference type="SMR" id="G4ZJB6"/>
<keyword evidence="1" id="KW-0472">Membrane</keyword>
<keyword evidence="1" id="KW-0812">Transmembrane</keyword>
<reference evidence="2 3" key="1">
    <citation type="journal article" date="2006" name="Science">
        <title>Phytophthora genome sequences uncover evolutionary origins and mechanisms of pathogenesis.</title>
        <authorList>
            <person name="Tyler B.M."/>
            <person name="Tripathy S."/>
            <person name="Zhang X."/>
            <person name="Dehal P."/>
            <person name="Jiang R.H."/>
            <person name="Aerts A."/>
            <person name="Arredondo F.D."/>
            <person name="Baxter L."/>
            <person name="Bensasson D."/>
            <person name="Beynon J.L."/>
            <person name="Chapman J."/>
            <person name="Damasceno C.M."/>
            <person name="Dorrance A.E."/>
            <person name="Dou D."/>
            <person name="Dickerman A.W."/>
            <person name="Dubchak I.L."/>
            <person name="Garbelotto M."/>
            <person name="Gijzen M."/>
            <person name="Gordon S.G."/>
            <person name="Govers F."/>
            <person name="Grunwald N.J."/>
            <person name="Huang W."/>
            <person name="Ivors K.L."/>
            <person name="Jones R.W."/>
            <person name="Kamoun S."/>
            <person name="Krampis K."/>
            <person name="Lamour K.H."/>
            <person name="Lee M.K."/>
            <person name="McDonald W.H."/>
            <person name="Medina M."/>
            <person name="Meijer H.J."/>
            <person name="Nordberg E.K."/>
            <person name="Maclean D.J."/>
            <person name="Ospina-Giraldo M.D."/>
            <person name="Morris P.F."/>
            <person name="Phuntumart V."/>
            <person name="Putnam N.H."/>
            <person name="Rash S."/>
            <person name="Rose J.K."/>
            <person name="Sakihama Y."/>
            <person name="Salamov A.A."/>
            <person name="Savidor A."/>
            <person name="Scheuring C.F."/>
            <person name="Smith B.M."/>
            <person name="Sobral B.W."/>
            <person name="Terry A."/>
            <person name="Torto-Alalibo T.A."/>
            <person name="Win J."/>
            <person name="Xu Z."/>
            <person name="Zhang H."/>
            <person name="Grigoriev I.V."/>
            <person name="Rokhsar D.S."/>
            <person name="Boore J.L."/>
        </authorList>
    </citation>
    <scope>NUCLEOTIDE SEQUENCE [LARGE SCALE GENOMIC DNA]</scope>
    <source>
        <strain evidence="2 3">P6497</strain>
    </source>
</reference>
<dbReference type="RefSeq" id="XP_009527248.1">
    <property type="nucleotide sequence ID" value="XM_009528953.1"/>
</dbReference>
<dbReference type="EMBL" id="JH159154">
    <property type="protein sequence ID" value="EGZ18190.1"/>
    <property type="molecule type" value="Genomic_DNA"/>
</dbReference>
<evidence type="ECO:0000256" key="1">
    <source>
        <dbReference type="SAM" id="Phobius"/>
    </source>
</evidence>
<evidence type="ECO:0000313" key="3">
    <source>
        <dbReference type="Proteomes" id="UP000002640"/>
    </source>
</evidence>